<gene>
    <name evidence="2" type="ORF">FTX54_002675</name>
</gene>
<evidence type="ECO:0000313" key="2">
    <source>
        <dbReference type="EMBL" id="WWD80488.1"/>
    </source>
</evidence>
<dbReference type="AlphaFoldDB" id="A0A5C7F3Z0"/>
<feature type="transmembrane region" description="Helical" evidence="1">
    <location>
        <begin position="21"/>
        <end position="39"/>
    </location>
</feature>
<dbReference type="Proteomes" id="UP000321816">
    <property type="component" value="Chromosome"/>
</dbReference>
<keyword evidence="1" id="KW-0812">Transmembrane</keyword>
<sequence length="76" mass="8972">MENWIRKFFDSVNDFSIMDIGILKVCLFSLGILTGIYFFRFIRPFLSLVWSVYIGTFLFIVYRTFSRILSSPPADE</sequence>
<dbReference type="RefSeq" id="WP_147803968.1">
    <property type="nucleotide sequence ID" value="NZ_CP144914.1"/>
</dbReference>
<keyword evidence="3" id="KW-1185">Reference proteome</keyword>
<accession>A0A5C7F3Z0</accession>
<evidence type="ECO:0000313" key="3">
    <source>
        <dbReference type="Proteomes" id="UP000321816"/>
    </source>
</evidence>
<dbReference type="EMBL" id="CP144914">
    <property type="protein sequence ID" value="WWD80488.1"/>
    <property type="molecule type" value="Genomic_DNA"/>
</dbReference>
<name>A0A5C7F3Z0_9BACI</name>
<feature type="transmembrane region" description="Helical" evidence="1">
    <location>
        <begin position="45"/>
        <end position="62"/>
    </location>
</feature>
<keyword evidence="1" id="KW-1133">Transmembrane helix</keyword>
<dbReference type="OrthoDB" id="1861587at2"/>
<proteinExistence type="predicted"/>
<evidence type="ECO:0000256" key="1">
    <source>
        <dbReference type="SAM" id="Phobius"/>
    </source>
</evidence>
<dbReference type="KEGG" id="ahal:FTX54_002675"/>
<organism evidence="2 3">
    <name type="scientific">Alkalicoccus halolimnae</name>
    <dbReference type="NCBI Taxonomy" id="1667239"/>
    <lineage>
        <taxon>Bacteria</taxon>
        <taxon>Bacillati</taxon>
        <taxon>Bacillota</taxon>
        <taxon>Bacilli</taxon>
        <taxon>Bacillales</taxon>
        <taxon>Bacillaceae</taxon>
        <taxon>Alkalicoccus</taxon>
    </lineage>
</organism>
<reference evidence="2 3" key="1">
    <citation type="submission" date="2024-01" db="EMBL/GenBank/DDBJ databases">
        <title>Complete Genome Sequence of Alkalicoccus halolimnae BZ-SZ-XJ29T, a Moderately Halophilic Bacterium Isolated from a Salt Lake.</title>
        <authorList>
            <person name="Zhao B."/>
        </authorList>
    </citation>
    <scope>NUCLEOTIDE SEQUENCE [LARGE SCALE GENOMIC DNA]</scope>
    <source>
        <strain evidence="2 3">BZ-SZ-XJ29</strain>
    </source>
</reference>
<keyword evidence="1" id="KW-0472">Membrane</keyword>
<protein>
    <submittedName>
        <fullName evidence="2">Uncharacterized protein</fullName>
    </submittedName>
</protein>